<protein>
    <submittedName>
        <fullName evidence="3">2-oxoglutarate-dependent dioxygenase citB</fullName>
    </submittedName>
</protein>
<dbReference type="AlphaFoldDB" id="A0AAD9LSK0"/>
<dbReference type="Gene3D" id="2.60.120.330">
    <property type="entry name" value="B-lactam Antibiotic, Isopenicillin N Synthase, Chain"/>
    <property type="match status" value="1"/>
</dbReference>
<sequence length="375" mass="42157">MKRSSSKLIISWTFTMWIARLRSPSRVALGTRCFSSPCVMTASKVALQQLPLVDVSPLVEAANKGKKVSFETKTQILDAMRSACIETGFFTVPTEGVLPNHLIQAAYRRADEFIALPDDVKQKYHCKRSPNARGWTPMFEEPSYQPDVVSHLEGFDLARELPESFVKEGSSLGPNVWPAEVPRFHEDVYGLYEETTKLSTVLFKSFAEMLGLPADMFLQHVDEEAEAFMRLLTYPETDAHVKNSTVGIASHTDFECFTIIHQNGEGLHLLNRQGVWVEAPVCDDRLFVMVGDMLEHWTNGVLVATEHRVCNSEKKRQSIVRFNGANGDTVVEPLPAFVTSENPARYVRMTQREHITNQINLAEQLLQKTKAAAQA</sequence>
<dbReference type="Proteomes" id="UP001259832">
    <property type="component" value="Unassembled WGS sequence"/>
</dbReference>
<dbReference type="PRINTS" id="PR00682">
    <property type="entry name" value="IPNSYNTHASE"/>
</dbReference>
<dbReference type="Pfam" id="PF03171">
    <property type="entry name" value="2OG-FeII_Oxy"/>
    <property type="match status" value="1"/>
</dbReference>
<dbReference type="InterPro" id="IPR026992">
    <property type="entry name" value="DIOX_N"/>
</dbReference>
<name>A0AAD9LSK0_9STRA</name>
<evidence type="ECO:0000259" key="1">
    <source>
        <dbReference type="Pfam" id="PF03171"/>
    </source>
</evidence>
<dbReference type="InterPro" id="IPR050231">
    <property type="entry name" value="Iron_ascorbate_oxido_reductase"/>
</dbReference>
<dbReference type="Pfam" id="PF14226">
    <property type="entry name" value="DIOX_N"/>
    <property type="match status" value="1"/>
</dbReference>
<comment type="caution">
    <text evidence="3">The sequence shown here is derived from an EMBL/GenBank/DDBJ whole genome shotgun (WGS) entry which is preliminary data.</text>
</comment>
<accession>A0AAD9LSK0</accession>
<organism evidence="3 4">
    <name type="scientific">Phytophthora citrophthora</name>
    <dbReference type="NCBI Taxonomy" id="4793"/>
    <lineage>
        <taxon>Eukaryota</taxon>
        <taxon>Sar</taxon>
        <taxon>Stramenopiles</taxon>
        <taxon>Oomycota</taxon>
        <taxon>Peronosporomycetes</taxon>
        <taxon>Peronosporales</taxon>
        <taxon>Peronosporaceae</taxon>
        <taxon>Phytophthora</taxon>
    </lineage>
</organism>
<feature type="domain" description="Non-haem dioxygenase N-terminal" evidence="2">
    <location>
        <begin position="50"/>
        <end position="180"/>
    </location>
</feature>
<evidence type="ECO:0000259" key="2">
    <source>
        <dbReference type="Pfam" id="PF14226"/>
    </source>
</evidence>
<reference evidence="3" key="1">
    <citation type="submission" date="2023-08" db="EMBL/GenBank/DDBJ databases">
        <title>Reference Genome Resource for the Citrus Pathogen Phytophthora citrophthora.</title>
        <authorList>
            <person name="Moller H."/>
            <person name="Coetzee B."/>
            <person name="Rose L.J."/>
            <person name="Van Niekerk J.M."/>
        </authorList>
    </citation>
    <scope>NUCLEOTIDE SEQUENCE</scope>
    <source>
        <strain evidence="3">STE-U-9442</strain>
    </source>
</reference>
<evidence type="ECO:0000313" key="4">
    <source>
        <dbReference type="Proteomes" id="UP001259832"/>
    </source>
</evidence>
<dbReference type="InterPro" id="IPR044861">
    <property type="entry name" value="IPNS-like_FE2OG_OXY"/>
</dbReference>
<feature type="domain" description="Isopenicillin N synthase-like Fe(2+) 2OG dioxygenase" evidence="1">
    <location>
        <begin position="231"/>
        <end position="322"/>
    </location>
</feature>
<proteinExistence type="predicted"/>
<dbReference type="SUPFAM" id="SSF51197">
    <property type="entry name" value="Clavaminate synthase-like"/>
    <property type="match status" value="1"/>
</dbReference>
<keyword evidence="3" id="KW-0223">Dioxygenase</keyword>
<dbReference type="PANTHER" id="PTHR47990">
    <property type="entry name" value="2-OXOGLUTARATE (2OG) AND FE(II)-DEPENDENT OXYGENASE SUPERFAMILY PROTEIN-RELATED"/>
    <property type="match status" value="1"/>
</dbReference>
<keyword evidence="3" id="KW-0560">Oxidoreductase</keyword>
<dbReference type="EMBL" id="JASMQC010000005">
    <property type="protein sequence ID" value="KAK1945189.1"/>
    <property type="molecule type" value="Genomic_DNA"/>
</dbReference>
<keyword evidence="4" id="KW-1185">Reference proteome</keyword>
<dbReference type="GO" id="GO:0051213">
    <property type="term" value="F:dioxygenase activity"/>
    <property type="evidence" value="ECO:0007669"/>
    <property type="project" value="UniProtKB-KW"/>
</dbReference>
<dbReference type="InterPro" id="IPR027443">
    <property type="entry name" value="IPNS-like_sf"/>
</dbReference>
<gene>
    <name evidence="3" type="ORF">P3T76_003722</name>
</gene>
<evidence type="ECO:0000313" key="3">
    <source>
        <dbReference type="EMBL" id="KAK1945189.1"/>
    </source>
</evidence>